<reference evidence="2 3" key="1">
    <citation type="submission" date="2020-03" db="EMBL/GenBank/DDBJ databases">
        <title>Genomic Encyclopedia of Type Strains, Phase III (KMG-III): the genomes of soil and plant-associated and newly described type strains.</title>
        <authorList>
            <person name="Whitman W."/>
        </authorList>
    </citation>
    <scope>NUCLEOTIDE SEQUENCE [LARGE SCALE GENOMIC DNA]</scope>
    <source>
        <strain evidence="2 3">CECT 8804</strain>
    </source>
</reference>
<proteinExistence type="predicted"/>
<keyword evidence="1" id="KW-0472">Membrane</keyword>
<dbReference type="Proteomes" id="UP000727456">
    <property type="component" value="Unassembled WGS sequence"/>
</dbReference>
<comment type="caution">
    <text evidence="2">The sequence shown here is derived from an EMBL/GenBank/DDBJ whole genome shotgun (WGS) entry which is preliminary data.</text>
</comment>
<name>A0ABX0TVM8_9SPHN</name>
<sequence length="65" mass="7241">MSDRWYFAAFTVFCVGVFAYGIRTGRMPAKISSFDRRTQPTLFKIAGGSWLLFAAIGAWVAVTMP</sequence>
<evidence type="ECO:0000313" key="2">
    <source>
        <dbReference type="EMBL" id="NIJ09594.1"/>
    </source>
</evidence>
<dbReference type="RefSeq" id="WP_167075359.1">
    <property type="nucleotide sequence ID" value="NZ_JAAOZC010000013.1"/>
</dbReference>
<organism evidence="2 3">
    <name type="scientific">Sphingomonas vulcanisoli</name>
    <dbReference type="NCBI Taxonomy" id="1658060"/>
    <lineage>
        <taxon>Bacteria</taxon>
        <taxon>Pseudomonadati</taxon>
        <taxon>Pseudomonadota</taxon>
        <taxon>Alphaproteobacteria</taxon>
        <taxon>Sphingomonadales</taxon>
        <taxon>Sphingomonadaceae</taxon>
        <taxon>Sphingomonas</taxon>
    </lineage>
</organism>
<dbReference type="EMBL" id="JAAOZC010000013">
    <property type="protein sequence ID" value="NIJ09594.1"/>
    <property type="molecule type" value="Genomic_DNA"/>
</dbReference>
<gene>
    <name evidence="2" type="ORF">FHS31_003231</name>
</gene>
<keyword evidence="1" id="KW-0812">Transmembrane</keyword>
<evidence type="ECO:0000313" key="3">
    <source>
        <dbReference type="Proteomes" id="UP000727456"/>
    </source>
</evidence>
<keyword evidence="3" id="KW-1185">Reference proteome</keyword>
<evidence type="ECO:0000256" key="1">
    <source>
        <dbReference type="SAM" id="Phobius"/>
    </source>
</evidence>
<protein>
    <submittedName>
        <fullName evidence="2">Uncharacterized protein</fullName>
    </submittedName>
</protein>
<keyword evidence="1" id="KW-1133">Transmembrane helix</keyword>
<feature type="transmembrane region" description="Helical" evidence="1">
    <location>
        <begin position="6"/>
        <end position="22"/>
    </location>
</feature>
<accession>A0ABX0TVM8</accession>
<feature type="transmembrane region" description="Helical" evidence="1">
    <location>
        <begin position="42"/>
        <end position="62"/>
    </location>
</feature>